<name>A0ABR3EV88_9AGAR</name>
<evidence type="ECO:0000313" key="2">
    <source>
        <dbReference type="Proteomes" id="UP001465976"/>
    </source>
</evidence>
<dbReference type="Proteomes" id="UP001465976">
    <property type="component" value="Unassembled WGS sequence"/>
</dbReference>
<sequence>TAGPFQVFGVNTDVPTVLFYDERQPVANFLDSLGFWGKRYLETLRVKRFGYCNDNKIWLDPKKGELCEGPEGPHCEIPDEELELGSGGVPCSAELLQDDSCLRFLASCKSKDVDQWITGLIAGEFNAGESEVPEVHQPTNATIAVGGVFWEEGPGCVGEREAMGNGATRFTLGDKGDYFRVLSGWEERQVWMSQASCVFHQRGVSLDDDLSQYVLICPRLSLDGHLSTSETTCQRRCKKTIYLFVHPPTPSTPTKRCTTSSLHHWSFDSTGQHPLPPETCEDLGLPTELDFEVSLNIRYRWTNEACKWMHEYQLARGFDPKTPDFARHLGYSTYQVQSDSDRFEDVDGASNVLFHAYLVAQLFSCSHYGLPNTISCRFDVVRARRPLFSLPSTNHPLQHTLSTPFDNQNPYPGASATTPITSLYSCSSFTGHIYPNDYTSSGWNVNLSPLGLPHSRFLSLPPISSLGLPAAYPLPSLAHLNSSEELRRWSMTDTSSLKRRERDDLDLERIAGDSRKRARFAKTYESDTISRLWPAQEGSSERFERESDRVVGLRETQPYASSGGMGRPVTQMSSLEEEVRRLREENERLRGMVGAPSSGSVTAV</sequence>
<protein>
    <recommendedName>
        <fullName evidence="3">PH domain-containing protein</fullName>
    </recommendedName>
</protein>
<proteinExistence type="predicted"/>
<evidence type="ECO:0008006" key="3">
    <source>
        <dbReference type="Google" id="ProtNLM"/>
    </source>
</evidence>
<dbReference type="EMBL" id="JBAHYK010001761">
    <property type="protein sequence ID" value="KAL0566827.1"/>
    <property type="molecule type" value="Genomic_DNA"/>
</dbReference>
<organism evidence="1 2">
    <name type="scientific">Marasmius crinis-equi</name>
    <dbReference type="NCBI Taxonomy" id="585013"/>
    <lineage>
        <taxon>Eukaryota</taxon>
        <taxon>Fungi</taxon>
        <taxon>Dikarya</taxon>
        <taxon>Basidiomycota</taxon>
        <taxon>Agaricomycotina</taxon>
        <taxon>Agaricomycetes</taxon>
        <taxon>Agaricomycetidae</taxon>
        <taxon>Agaricales</taxon>
        <taxon>Marasmiineae</taxon>
        <taxon>Marasmiaceae</taxon>
        <taxon>Marasmius</taxon>
    </lineage>
</organism>
<keyword evidence="2" id="KW-1185">Reference proteome</keyword>
<gene>
    <name evidence="1" type="ORF">V5O48_015176</name>
</gene>
<accession>A0ABR3EV88</accession>
<comment type="caution">
    <text evidence="1">The sequence shown here is derived from an EMBL/GenBank/DDBJ whole genome shotgun (WGS) entry which is preliminary data.</text>
</comment>
<reference evidence="1 2" key="1">
    <citation type="submission" date="2024-02" db="EMBL/GenBank/DDBJ databases">
        <title>A draft genome for the cacao thread blight pathogen Marasmius crinis-equi.</title>
        <authorList>
            <person name="Cohen S.P."/>
            <person name="Baruah I.K."/>
            <person name="Amoako-Attah I."/>
            <person name="Bukari Y."/>
            <person name="Meinhardt L.W."/>
            <person name="Bailey B.A."/>
        </authorList>
    </citation>
    <scope>NUCLEOTIDE SEQUENCE [LARGE SCALE GENOMIC DNA]</scope>
    <source>
        <strain evidence="1 2">GH-76</strain>
    </source>
</reference>
<feature type="non-terminal residue" evidence="1">
    <location>
        <position position="1"/>
    </location>
</feature>
<evidence type="ECO:0000313" key="1">
    <source>
        <dbReference type="EMBL" id="KAL0566827.1"/>
    </source>
</evidence>